<sequence length="286" mass="30942">MLVLGLAVASPVRAAEPPSWQTQGLVSAGELTEASGLAASRRQPGLLWTHNDSGHAPVLYGLGVDGRLRERVAVQATAGDWEDIAAFEWRGRPHLAIADTGDNLAWRRRVQILLLVEPEAGACTAAVERVLQLRFPQGPRDVEAIAVDERRGQILLIEKRVPPAELYVVDLDGPDEQLARRIGVMADTGASARGWKGRDLATAMVLHPNGHELLVMTYLRVLRFVAAASGDWGAALAAGPQASVPLPRDQRLYEALTVDADGAWWALSEGERPPLLRRPPEVTPVD</sequence>
<evidence type="ECO:0008006" key="3">
    <source>
        <dbReference type="Google" id="ProtNLM"/>
    </source>
</evidence>
<evidence type="ECO:0000313" key="2">
    <source>
        <dbReference type="Proteomes" id="UP000248330"/>
    </source>
</evidence>
<dbReference type="RefSeq" id="WP_110264690.1">
    <property type="nucleotide sequence ID" value="NZ_CAWNXA010000003.1"/>
</dbReference>
<comment type="caution">
    <text evidence="1">The sequence shown here is derived from an EMBL/GenBank/DDBJ whole genome shotgun (WGS) entry which is preliminary data.</text>
</comment>
<dbReference type="SUPFAM" id="SSF101898">
    <property type="entry name" value="NHL repeat"/>
    <property type="match status" value="1"/>
</dbReference>
<organism evidence="1 2">
    <name type="scientific">Sinimarinibacterium flocculans</name>
    <dbReference type="NCBI Taxonomy" id="985250"/>
    <lineage>
        <taxon>Bacteria</taxon>
        <taxon>Pseudomonadati</taxon>
        <taxon>Pseudomonadota</taxon>
        <taxon>Gammaproteobacteria</taxon>
        <taxon>Nevskiales</taxon>
        <taxon>Nevskiaceae</taxon>
        <taxon>Sinimarinibacterium</taxon>
    </lineage>
</organism>
<gene>
    <name evidence="1" type="ORF">C8D93_103354</name>
</gene>
<name>A0A318EGT8_9GAMM</name>
<dbReference type="OrthoDB" id="9798438at2"/>
<keyword evidence="2" id="KW-1185">Reference proteome</keyword>
<reference evidence="1 2" key="1">
    <citation type="submission" date="2018-04" db="EMBL/GenBank/DDBJ databases">
        <title>Genomic Encyclopedia of Type Strains, Phase IV (KMG-IV): sequencing the most valuable type-strain genomes for metagenomic binning, comparative biology and taxonomic classification.</title>
        <authorList>
            <person name="Goeker M."/>
        </authorList>
    </citation>
    <scope>NUCLEOTIDE SEQUENCE [LARGE SCALE GENOMIC DNA]</scope>
    <source>
        <strain evidence="1 2">DSM 104150</strain>
    </source>
</reference>
<dbReference type="Proteomes" id="UP000248330">
    <property type="component" value="Unassembled WGS sequence"/>
</dbReference>
<proteinExistence type="predicted"/>
<dbReference type="EMBL" id="QICN01000003">
    <property type="protein sequence ID" value="PXV69778.1"/>
    <property type="molecule type" value="Genomic_DNA"/>
</dbReference>
<evidence type="ECO:0000313" key="1">
    <source>
        <dbReference type="EMBL" id="PXV69778.1"/>
    </source>
</evidence>
<accession>A0A318EGT8</accession>
<dbReference type="AlphaFoldDB" id="A0A318EGT8"/>
<protein>
    <recommendedName>
        <fullName evidence="3">Integral membrane protein</fullName>
    </recommendedName>
</protein>